<dbReference type="SUPFAM" id="SSF48498">
    <property type="entry name" value="Tetracyclin repressor-like, C-terminal domain"/>
    <property type="match status" value="1"/>
</dbReference>
<evidence type="ECO:0000313" key="4">
    <source>
        <dbReference type="EMBL" id="MBM9461169.1"/>
    </source>
</evidence>
<evidence type="ECO:0000256" key="2">
    <source>
        <dbReference type="ARBA" id="ARBA00023125"/>
    </source>
</evidence>
<dbReference type="InterPro" id="IPR050109">
    <property type="entry name" value="HTH-type_TetR-like_transc_reg"/>
</dbReference>
<reference evidence="4" key="1">
    <citation type="submission" date="2021-01" db="EMBL/GenBank/DDBJ databases">
        <title>Novel species in genus Nocardioides.</title>
        <authorList>
            <person name="Zhang G."/>
        </authorList>
    </citation>
    <scope>NUCLEOTIDE SEQUENCE</scope>
    <source>
        <strain evidence="4">Zg-536</strain>
    </source>
</reference>
<dbReference type="InterPro" id="IPR009057">
    <property type="entry name" value="Homeodomain-like_sf"/>
</dbReference>
<evidence type="ECO:0000313" key="5">
    <source>
        <dbReference type="Proteomes" id="UP000663791"/>
    </source>
</evidence>
<dbReference type="Gene3D" id="1.10.357.10">
    <property type="entry name" value="Tetracycline Repressor, domain 2"/>
    <property type="match status" value="1"/>
</dbReference>
<sequence>MLDRLVDLLVAEGFLHLTLDEVSARLHCSKTTLYALADSKADLAVQVVRRYVEVSAEAVEARVAEVTDPRERVATYLAATSGRLRPLSGAFLDDVTGFRPTAEVYRSSTAAAADRLRELIAEGVASGAFRPVHAAFAAEMATATMFAVPRGDLTRRLGLSDTEAYGELGSLLLHALASDT</sequence>
<protein>
    <submittedName>
        <fullName evidence="4">TetR/AcrR family transcriptional regulator</fullName>
    </submittedName>
</protein>
<organism evidence="4 5">
    <name type="scientific">Nocardioides faecalis</name>
    <dbReference type="NCBI Taxonomy" id="2803858"/>
    <lineage>
        <taxon>Bacteria</taxon>
        <taxon>Bacillati</taxon>
        <taxon>Actinomycetota</taxon>
        <taxon>Actinomycetes</taxon>
        <taxon>Propionibacteriales</taxon>
        <taxon>Nocardioidaceae</taxon>
        <taxon>Nocardioides</taxon>
    </lineage>
</organism>
<evidence type="ECO:0000256" key="3">
    <source>
        <dbReference type="ARBA" id="ARBA00023163"/>
    </source>
</evidence>
<comment type="caution">
    <text evidence="4">The sequence shown here is derived from an EMBL/GenBank/DDBJ whole genome shotgun (WGS) entry which is preliminary data.</text>
</comment>
<keyword evidence="3" id="KW-0804">Transcription</keyword>
<name>A0A939BU03_9ACTN</name>
<proteinExistence type="predicted"/>
<dbReference type="Proteomes" id="UP000663791">
    <property type="component" value="Unassembled WGS sequence"/>
</dbReference>
<dbReference type="GO" id="GO:0003700">
    <property type="term" value="F:DNA-binding transcription factor activity"/>
    <property type="evidence" value="ECO:0007669"/>
    <property type="project" value="TreeGrafter"/>
</dbReference>
<dbReference type="PANTHER" id="PTHR30055">
    <property type="entry name" value="HTH-TYPE TRANSCRIPTIONAL REGULATOR RUTR"/>
    <property type="match status" value="1"/>
</dbReference>
<dbReference type="AlphaFoldDB" id="A0A939BU03"/>
<dbReference type="EMBL" id="JAERTX010000014">
    <property type="protein sequence ID" value="MBM9461169.1"/>
    <property type="molecule type" value="Genomic_DNA"/>
</dbReference>
<evidence type="ECO:0000256" key="1">
    <source>
        <dbReference type="ARBA" id="ARBA00023015"/>
    </source>
</evidence>
<accession>A0A939BU03</accession>
<keyword evidence="1" id="KW-0805">Transcription regulation</keyword>
<dbReference type="PANTHER" id="PTHR30055:SF234">
    <property type="entry name" value="HTH-TYPE TRANSCRIPTIONAL REGULATOR BETI"/>
    <property type="match status" value="1"/>
</dbReference>
<dbReference type="GO" id="GO:0000976">
    <property type="term" value="F:transcription cis-regulatory region binding"/>
    <property type="evidence" value="ECO:0007669"/>
    <property type="project" value="TreeGrafter"/>
</dbReference>
<dbReference type="Gene3D" id="1.10.10.60">
    <property type="entry name" value="Homeodomain-like"/>
    <property type="match status" value="1"/>
</dbReference>
<gene>
    <name evidence="4" type="ORF">JK386_14805</name>
</gene>
<dbReference type="InterPro" id="IPR036271">
    <property type="entry name" value="Tet_transcr_reg_TetR-rel_C_sf"/>
</dbReference>
<keyword evidence="5" id="KW-1185">Reference proteome</keyword>
<keyword evidence="2" id="KW-0238">DNA-binding</keyword>
<dbReference type="SUPFAM" id="SSF46689">
    <property type="entry name" value="Homeodomain-like"/>
    <property type="match status" value="1"/>
</dbReference>